<dbReference type="Gene3D" id="3.30.160.60">
    <property type="entry name" value="Classic Zinc Finger"/>
    <property type="match status" value="1"/>
</dbReference>
<dbReference type="EMBL" id="PYDT01000008">
    <property type="protein sequence ID" value="THU53788.1"/>
    <property type="molecule type" value="Genomic_DNA"/>
</dbReference>
<feature type="domain" description="C2H2-type" evidence="3">
    <location>
        <begin position="71"/>
        <end position="98"/>
    </location>
</feature>
<reference evidence="4 5" key="1">
    <citation type="journal article" date="2019" name="Nat. Plants">
        <title>Genome sequencing of Musa balbisiana reveals subgenome evolution and function divergence in polyploid bananas.</title>
        <authorList>
            <person name="Yao X."/>
        </authorList>
    </citation>
    <scope>NUCLEOTIDE SEQUENCE [LARGE SCALE GENOMIC DNA]</scope>
    <source>
        <strain evidence="5">cv. DH-PKW</strain>
        <tissue evidence="4">Leaves</tissue>
    </source>
</reference>
<dbReference type="GO" id="GO:0008270">
    <property type="term" value="F:zinc ion binding"/>
    <property type="evidence" value="ECO:0007669"/>
    <property type="project" value="UniProtKB-KW"/>
</dbReference>
<evidence type="ECO:0000313" key="5">
    <source>
        <dbReference type="Proteomes" id="UP000317650"/>
    </source>
</evidence>
<dbReference type="SUPFAM" id="SSF57667">
    <property type="entry name" value="beta-beta-alpha zinc fingers"/>
    <property type="match status" value="1"/>
</dbReference>
<keyword evidence="1" id="KW-0479">Metal-binding</keyword>
<feature type="region of interest" description="Disordered" evidence="2">
    <location>
        <begin position="87"/>
        <end position="109"/>
    </location>
</feature>
<dbReference type="PROSITE" id="PS50157">
    <property type="entry name" value="ZINC_FINGER_C2H2_2"/>
    <property type="match status" value="1"/>
</dbReference>
<feature type="compositionally biased region" description="Basic residues" evidence="2">
    <location>
        <begin position="91"/>
        <end position="104"/>
    </location>
</feature>
<dbReference type="PANTHER" id="PTHR47593">
    <property type="entry name" value="ZINC FINGER PROTEIN 4-LIKE"/>
    <property type="match status" value="1"/>
</dbReference>
<feature type="compositionally biased region" description="Basic and acidic residues" evidence="2">
    <location>
        <begin position="1"/>
        <end position="11"/>
    </location>
</feature>
<dbReference type="AlphaFoldDB" id="A0A4S8IXX0"/>
<feature type="region of interest" description="Disordered" evidence="2">
    <location>
        <begin position="1"/>
        <end position="32"/>
    </location>
</feature>
<proteinExistence type="predicted"/>
<dbReference type="InterPro" id="IPR013087">
    <property type="entry name" value="Znf_C2H2_type"/>
</dbReference>
<keyword evidence="1" id="KW-0863">Zinc-finger</keyword>
<gene>
    <name evidence="4" type="ORF">C4D60_Mb10t18130</name>
</gene>
<comment type="caution">
    <text evidence="4">The sequence shown here is derived from an EMBL/GenBank/DDBJ whole genome shotgun (WGS) entry which is preliminary data.</text>
</comment>
<organism evidence="4 5">
    <name type="scientific">Musa balbisiana</name>
    <name type="common">Banana</name>
    <dbReference type="NCBI Taxonomy" id="52838"/>
    <lineage>
        <taxon>Eukaryota</taxon>
        <taxon>Viridiplantae</taxon>
        <taxon>Streptophyta</taxon>
        <taxon>Embryophyta</taxon>
        <taxon>Tracheophyta</taxon>
        <taxon>Spermatophyta</taxon>
        <taxon>Magnoliopsida</taxon>
        <taxon>Liliopsida</taxon>
        <taxon>Zingiberales</taxon>
        <taxon>Musaceae</taxon>
        <taxon>Musa</taxon>
    </lineage>
</organism>
<dbReference type="PANTHER" id="PTHR47593:SF8">
    <property type="entry name" value="OS12G0581900 PROTEIN"/>
    <property type="match status" value="1"/>
</dbReference>
<keyword evidence="1" id="KW-0862">Zinc</keyword>
<protein>
    <recommendedName>
        <fullName evidence="3">C2H2-type domain-containing protein</fullName>
    </recommendedName>
</protein>
<evidence type="ECO:0000313" key="4">
    <source>
        <dbReference type="EMBL" id="THU53788.1"/>
    </source>
</evidence>
<name>A0A4S8IXX0_MUSBA</name>
<accession>A0A4S8IXX0</accession>
<sequence>MTLKITRLEKGEMEEEEESNQKPRQQTIDSDGKEILTEDCQAWLNLTLGGRTSSTDESSSSLQSTPSRKMFSCNFCKRKFFSSQALGGHQNAHKRERGATRRSHQSQNMGFPLYAPSLKSLTVRSHSIVHEQHPERGNYHVSVLLLSCTQIHPLIFIFGAATNAKNFDITKPETGDALSYPA</sequence>
<dbReference type="InterPro" id="IPR036236">
    <property type="entry name" value="Znf_C2H2_sf"/>
</dbReference>
<dbReference type="PROSITE" id="PS00028">
    <property type="entry name" value="ZINC_FINGER_C2H2_1"/>
    <property type="match status" value="1"/>
</dbReference>
<keyword evidence="5" id="KW-1185">Reference proteome</keyword>
<evidence type="ECO:0000256" key="1">
    <source>
        <dbReference type="PROSITE-ProRule" id="PRU00042"/>
    </source>
</evidence>
<evidence type="ECO:0000259" key="3">
    <source>
        <dbReference type="PROSITE" id="PS50157"/>
    </source>
</evidence>
<dbReference type="Proteomes" id="UP000317650">
    <property type="component" value="Chromosome 10"/>
</dbReference>
<evidence type="ECO:0000256" key="2">
    <source>
        <dbReference type="SAM" id="MobiDB-lite"/>
    </source>
</evidence>
<dbReference type="InterPro" id="IPR053266">
    <property type="entry name" value="Zinc_finger_protein_7"/>
</dbReference>